<comment type="caution">
    <text evidence="1">The sequence shown here is derived from an EMBL/GenBank/DDBJ whole genome shotgun (WGS) entry which is preliminary data.</text>
</comment>
<dbReference type="Proteomes" id="UP000177082">
    <property type="component" value="Unassembled WGS sequence"/>
</dbReference>
<reference evidence="1 2" key="1">
    <citation type="journal article" date="2016" name="Nat. Commun.">
        <title>Thousands of microbial genomes shed light on interconnected biogeochemical processes in an aquifer system.</title>
        <authorList>
            <person name="Anantharaman K."/>
            <person name="Brown C.T."/>
            <person name="Hug L.A."/>
            <person name="Sharon I."/>
            <person name="Castelle C.J."/>
            <person name="Probst A.J."/>
            <person name="Thomas B.C."/>
            <person name="Singh A."/>
            <person name="Wilkins M.J."/>
            <person name="Karaoz U."/>
            <person name="Brodie E.L."/>
            <person name="Williams K.H."/>
            <person name="Hubbard S.S."/>
            <person name="Banfield J.F."/>
        </authorList>
    </citation>
    <scope>NUCLEOTIDE SEQUENCE [LARGE SCALE GENOMIC DNA]</scope>
</reference>
<protein>
    <submittedName>
        <fullName evidence="1">Uncharacterized protein</fullName>
    </submittedName>
</protein>
<sequence>MTVELDKLTEGQEFVCARDSSLHFSVQDIHIQSIEADELPMNLYGFAYTATEACKDENDSTPCPDNCPVRELLIALDQSSLKVER</sequence>
<name>A0A1F8BD85_9BACT</name>
<gene>
    <name evidence="1" type="ORF">A2961_04555</name>
</gene>
<accession>A0A1F8BD85</accession>
<dbReference type="AlphaFoldDB" id="A0A1F8BD85"/>
<dbReference type="EMBL" id="MGHF01000029">
    <property type="protein sequence ID" value="OGM62017.1"/>
    <property type="molecule type" value="Genomic_DNA"/>
</dbReference>
<proteinExistence type="predicted"/>
<organism evidence="1 2">
    <name type="scientific">Candidatus Woesebacteria bacterium RIFCSPLOWO2_01_FULL_39_21</name>
    <dbReference type="NCBI Taxonomy" id="1802519"/>
    <lineage>
        <taxon>Bacteria</taxon>
        <taxon>Candidatus Woeseibacteriota</taxon>
    </lineage>
</organism>
<dbReference type="STRING" id="1802519.A2961_04555"/>
<evidence type="ECO:0000313" key="2">
    <source>
        <dbReference type="Proteomes" id="UP000177082"/>
    </source>
</evidence>
<evidence type="ECO:0000313" key="1">
    <source>
        <dbReference type="EMBL" id="OGM62017.1"/>
    </source>
</evidence>